<dbReference type="InterPro" id="IPR017850">
    <property type="entry name" value="Alkaline_phosphatase_core_sf"/>
</dbReference>
<dbReference type="PANTHER" id="PTHR31956">
    <property type="entry name" value="NON-SPECIFIC PHOSPHOLIPASE C4-RELATED"/>
    <property type="match status" value="1"/>
</dbReference>
<dbReference type="GO" id="GO:0009395">
    <property type="term" value="P:phospholipid catabolic process"/>
    <property type="evidence" value="ECO:0007669"/>
    <property type="project" value="TreeGrafter"/>
</dbReference>
<dbReference type="Proteomes" id="UP000183200">
    <property type="component" value="Unassembled WGS sequence"/>
</dbReference>
<dbReference type="InterPro" id="IPR007312">
    <property type="entry name" value="Phosphoesterase"/>
</dbReference>
<dbReference type="SUPFAM" id="SSF53649">
    <property type="entry name" value="Alkaline phosphatase-like"/>
    <property type="match status" value="1"/>
</dbReference>
<evidence type="ECO:0000313" key="2">
    <source>
        <dbReference type="EMBL" id="SDN06232.1"/>
    </source>
</evidence>
<gene>
    <name evidence="2" type="ORF">SAMN05421820_10657</name>
</gene>
<dbReference type="GO" id="GO:0042578">
    <property type="term" value="F:phosphoric ester hydrolase activity"/>
    <property type="evidence" value="ECO:0007669"/>
    <property type="project" value="UniProtKB-ARBA"/>
</dbReference>
<dbReference type="Gene3D" id="3.40.720.10">
    <property type="entry name" value="Alkaline Phosphatase, subunit A"/>
    <property type="match status" value="2"/>
</dbReference>
<dbReference type="AlphaFoldDB" id="A0A1G9YAY5"/>
<dbReference type="PANTHER" id="PTHR31956:SF1">
    <property type="entry name" value="NON-SPECIFIC PHOSPHOLIPASE C1"/>
    <property type="match status" value="1"/>
</dbReference>
<name>A0A1G9YAY5_9SPHI</name>
<dbReference type="Pfam" id="PF04185">
    <property type="entry name" value="Phosphoesterase"/>
    <property type="match status" value="1"/>
</dbReference>
<dbReference type="EMBL" id="FNGY01000006">
    <property type="protein sequence ID" value="SDN06232.1"/>
    <property type="molecule type" value="Genomic_DNA"/>
</dbReference>
<reference evidence="3" key="1">
    <citation type="submission" date="2016-10" db="EMBL/GenBank/DDBJ databases">
        <authorList>
            <person name="Varghese N."/>
            <person name="Submissions S."/>
        </authorList>
    </citation>
    <scope>NUCLEOTIDE SEQUENCE [LARGE SCALE GENOMIC DNA]</scope>
    <source>
        <strain evidence="3">DSM 19110</strain>
    </source>
</reference>
<evidence type="ECO:0000256" key="1">
    <source>
        <dbReference type="ARBA" id="ARBA00022801"/>
    </source>
</evidence>
<organism evidence="2 3">
    <name type="scientific">Pedobacter steynii</name>
    <dbReference type="NCBI Taxonomy" id="430522"/>
    <lineage>
        <taxon>Bacteria</taxon>
        <taxon>Pseudomonadati</taxon>
        <taxon>Bacteroidota</taxon>
        <taxon>Sphingobacteriia</taxon>
        <taxon>Sphingobacteriales</taxon>
        <taxon>Sphingobacteriaceae</taxon>
        <taxon>Pedobacter</taxon>
    </lineage>
</organism>
<evidence type="ECO:0000313" key="3">
    <source>
        <dbReference type="Proteomes" id="UP000183200"/>
    </source>
</evidence>
<accession>A0A1G9YAY5</accession>
<proteinExistence type="predicted"/>
<sequence>MPNIKHIVHVMLENRSFDNLLGWLYEEEEKKNIITAIDPGHPHTFHGLRPDLFNLDVNGTPQPVIKGTDGDLKIPAWDPHEVFEHVHKQCYTSLTPGVENPTDNPEMGGFYQDYYGWFENPEDIMKTYTPTDLPVINGLAKNFAVCDQWFASIPSQTNCNRAFAATGNSIGIDHHTGQQGAWVDNHFDTFDPAKLKVNFSEPTHWNILSNQGYHSTDDWMIYYNKLWYLSDYCYTRDLFSQIQDSSFNDHFDHITTFYERAAAGTLPSYSYIEPSWGNMLGPIGIQGNDYHPPTNVGPGEEFLYDLYQAISKSPCWKETLFIITFDEHGGTYDHFPIAKNATPPWQDGHPAKPNQLECNFAFDTFGVRVPAIFVSPQIQANTVFREAPGNTPFDHTSLIATILKWKNIDPATCGLGARVANAPTFEAVLNATKLREDTPLITPNDYETVAEDEPANDLQKSVVARAILHAIKKNQVDEQEAIQHYQQHVHPADTLATLRSGFDLVMKKIHGLEA</sequence>
<keyword evidence="3" id="KW-1185">Reference proteome</keyword>
<keyword evidence="1" id="KW-0378">Hydrolase</keyword>
<protein>
    <submittedName>
        <fullName evidence="2">Phospholipase C</fullName>
    </submittedName>
</protein>